<dbReference type="Proteomes" id="UP000011783">
    <property type="component" value="Unassembled WGS sequence"/>
</dbReference>
<comment type="caution">
    <text evidence="1">The sequence shown here is derived from an EMBL/GenBank/DDBJ whole genome shotgun (WGS) entry which is preliminary data.</text>
</comment>
<evidence type="ECO:0000313" key="2">
    <source>
        <dbReference type="Proteomes" id="UP000011783"/>
    </source>
</evidence>
<sequence length="55" mass="6613">MPKQFAKETRKIIGARIATTILRNLFCCMKDNSLIEFLKIESFLENYARFFFFKE</sequence>
<proteinExistence type="predicted"/>
<accession>M3HUA4</accession>
<protein>
    <submittedName>
        <fullName evidence="1">Uncharacterized protein</fullName>
    </submittedName>
</protein>
<dbReference type="AlphaFoldDB" id="M3HUA4"/>
<dbReference type="BioCyc" id="LBOR1193007:G11KN-3635-MONOMER"/>
<evidence type="ECO:0000313" key="1">
    <source>
        <dbReference type="EMBL" id="EMG01621.1"/>
    </source>
</evidence>
<reference evidence="1 2" key="1">
    <citation type="submission" date="2013-01" db="EMBL/GenBank/DDBJ databases">
        <authorList>
            <person name="Harkins D.M."/>
            <person name="Durkin A.S."/>
            <person name="Brinkac L.M."/>
            <person name="Haft D.H."/>
            <person name="Selengut J.D."/>
            <person name="Sanka R."/>
            <person name="DePew J."/>
            <person name="Purushe J."/>
            <person name="Picardeau M."/>
            <person name="Werts C."/>
            <person name="Goarant C."/>
            <person name="Vinetz J.M."/>
            <person name="Sutton G.G."/>
            <person name="Nierman W.C."/>
            <person name="Fouts D.E."/>
        </authorList>
    </citation>
    <scope>NUCLEOTIDE SEQUENCE [LARGE SCALE GENOMIC DNA]</scope>
    <source>
        <strain evidence="1 2">200701203</strain>
    </source>
</reference>
<gene>
    <name evidence="1" type="ORF">LEP1GSC123_3980</name>
</gene>
<organism evidence="1 2">
    <name type="scientific">Leptospira borgpetersenii str. 200701203</name>
    <dbReference type="NCBI Taxonomy" id="1193007"/>
    <lineage>
        <taxon>Bacteria</taxon>
        <taxon>Pseudomonadati</taxon>
        <taxon>Spirochaetota</taxon>
        <taxon>Spirochaetia</taxon>
        <taxon>Leptospirales</taxon>
        <taxon>Leptospiraceae</taxon>
        <taxon>Leptospira</taxon>
    </lineage>
</organism>
<name>M3HUA4_LEPBO</name>
<dbReference type="EMBL" id="AKWO02000020">
    <property type="protein sequence ID" value="EMG01621.1"/>
    <property type="molecule type" value="Genomic_DNA"/>
</dbReference>